<dbReference type="EMBL" id="JPKY01000033">
    <property type="protein sequence ID" value="KFH45346.1"/>
    <property type="molecule type" value="Genomic_DNA"/>
</dbReference>
<dbReference type="Pfam" id="PF00975">
    <property type="entry name" value="Thioesterase"/>
    <property type="match status" value="1"/>
</dbReference>
<dbReference type="SUPFAM" id="SSF53474">
    <property type="entry name" value="alpha/beta-Hydrolases"/>
    <property type="match status" value="1"/>
</dbReference>
<dbReference type="InterPro" id="IPR001031">
    <property type="entry name" value="Thioesterase"/>
</dbReference>
<keyword evidence="3" id="KW-1185">Reference proteome</keyword>
<evidence type="ECO:0000313" key="3">
    <source>
        <dbReference type="Proteomes" id="UP000029964"/>
    </source>
</evidence>
<dbReference type="OrthoDB" id="10253869at2759"/>
<dbReference type="InterPro" id="IPR029058">
    <property type="entry name" value="AB_hydrolase_fold"/>
</dbReference>
<dbReference type="AlphaFoldDB" id="A0A086T7L4"/>
<protein>
    <submittedName>
        <fullName evidence="2">Polyketide synthase-like protein</fullName>
    </submittedName>
</protein>
<dbReference type="HOGENOM" id="CLU_066049_0_0_1"/>
<name>A0A086T7L4_HAPC1</name>
<evidence type="ECO:0000313" key="2">
    <source>
        <dbReference type="EMBL" id="KFH45346.1"/>
    </source>
</evidence>
<comment type="caution">
    <text evidence="2">The sequence shown here is derived from an EMBL/GenBank/DDBJ whole genome shotgun (WGS) entry which is preliminary data.</text>
</comment>
<proteinExistence type="predicted"/>
<accession>A0A086T7L4</accession>
<sequence length="242" mass="26157">MLGENPSLIQPSPASAAKRAPLVLIHDGSGLVFSYFWLGPLGRAVYGIHNPNFESGGAWDGGLRQMAEAYVPLIKSVVPSGKVLLGGWSLGGLLALEIAHLLAGDEDVAVSGLLLLDAGYPKVTTAEELARVISREDFNLPFSSHSASLGGQVQEAFRNALRMIDGWHPPTWSDKDTLPPPAILLKATDYVLGQGQELAAVVDVARQTERLGWDDYEHKFIRMVLSIPGHHFNIFDDDKVSP</sequence>
<feature type="domain" description="Thioesterase" evidence="1">
    <location>
        <begin position="21"/>
        <end position="195"/>
    </location>
</feature>
<organism evidence="2 3">
    <name type="scientific">Hapsidospora chrysogenum (strain ATCC 11550 / CBS 779.69 / DSM 880 / IAM 14645 / JCM 23072 / IMI 49137)</name>
    <name type="common">Acremonium chrysogenum</name>
    <dbReference type="NCBI Taxonomy" id="857340"/>
    <lineage>
        <taxon>Eukaryota</taxon>
        <taxon>Fungi</taxon>
        <taxon>Dikarya</taxon>
        <taxon>Ascomycota</taxon>
        <taxon>Pezizomycotina</taxon>
        <taxon>Sordariomycetes</taxon>
        <taxon>Hypocreomycetidae</taxon>
        <taxon>Hypocreales</taxon>
        <taxon>Bionectriaceae</taxon>
        <taxon>Hapsidospora</taxon>
    </lineage>
</organism>
<reference evidence="3" key="1">
    <citation type="journal article" date="2014" name="Genome Announc.">
        <title>Genome sequence and annotation of Acremonium chrysogenum, producer of the beta-lactam antibiotic cephalosporin C.</title>
        <authorList>
            <person name="Terfehr D."/>
            <person name="Dahlmann T.A."/>
            <person name="Specht T."/>
            <person name="Zadra I."/>
            <person name="Kuernsteiner H."/>
            <person name="Kueck U."/>
        </authorList>
    </citation>
    <scope>NUCLEOTIDE SEQUENCE [LARGE SCALE GENOMIC DNA]</scope>
    <source>
        <strain evidence="3">ATCC 11550 / CBS 779.69 / DSM 880 / IAM 14645 / JCM 23072 / IMI 49137</strain>
    </source>
</reference>
<dbReference type="Proteomes" id="UP000029964">
    <property type="component" value="Unassembled WGS sequence"/>
</dbReference>
<evidence type="ECO:0000259" key="1">
    <source>
        <dbReference type="Pfam" id="PF00975"/>
    </source>
</evidence>
<gene>
    <name evidence="2" type="ORF">ACRE_038270</name>
</gene>
<dbReference type="Gene3D" id="3.40.50.1820">
    <property type="entry name" value="alpha/beta hydrolase"/>
    <property type="match status" value="1"/>
</dbReference>